<dbReference type="Pfam" id="PF04357">
    <property type="entry name" value="TamB"/>
    <property type="match status" value="1"/>
</dbReference>
<comment type="subcellular location">
    <subcellularLocation>
        <location evidence="1">Membrane</location>
        <topology evidence="1">Single-pass membrane protein</topology>
    </subcellularLocation>
</comment>
<accession>A0A845A674</accession>
<sequence length="1404" mass="148976">MNEGEVQAPDETGTAEPVKRRRGPIRFVLRWSARVVFALLGIVALAVIFLHTPPGRQFIVDQLSSYAPASGLKVEVGEIDGSVLWGSTLKDVRFFDKNNKLFLEIPEVELNWRPYKFPLIGLDIRHLIAHDGTLHAVPQFVPGNPDAPILPDFDIRVDQFVVDNLHVDKGVAGDERTVNLRAKTNIRDGLVYFKANGSLGGGDHLAALIHAQPDRDIFKADVNIDAPADGLIANLSNSTKGFMIDIRGDGTWKQWDGAILAKQEEKRLVALALHNSNGQYTIAGQIRPEGRVKGLAGKALGDLVSVGAVGTLKQSTLAGNLALRSKALTLDTGGAVDLNDKIFHDFSIKAKLADPSLMGGSTKIGNAELNATMNGAFDNLSVQHQLRIGEIDLGKTHIKGITQNGVARYDGTRWSAPLDLRIKRIVTGNKTIDPRLTNGRATGLLQLKGDMLTASSLPVTFDNLKATLALKADLAKSNVEVSGPVEARGFVLDNIGTLDLGAKFRFRLNDGPWTLRANVTGRMPRVTNGTLADIAGTNIRFNGGLGLSNTGRVEVDNFKLRASKLQLDLNGRMGGNDATLAGTGRHTKYGPFTIEAELNADGPRAVLVLKDPMPAAGLKDVRVALTPSGDGYAIETEGNSRLGPFNGALQLTMPTGEPTHIDVQHFDIWKTSLTGGVTLQNEGVLGTLTLSGGGLDGRVAFSPRDGGQGVEVNLAANNAVFAGPTPVAIRRATITASALLKEGATTINGSIRARGLSYGSMFIGSLAAQARVQDGTGLFDAQLTGRRGSRFELQMQGKVTPDQVIVAAKGAYGTQAIDTPRRAVLSKREDGGWTLQKSQLSFGSGFVIVEGNFGGERPTEASVKLANMPLSLIDAVADDTRLGGSVSGAIDIKSSEEHVPTGKARLMVKGLTRAGLTMSSRPINLALVLDLSPTLLQTRAVINDGTATKGRLQGRIANLPADGNLIERLQAGNLLAQLRYAGPAESLWRLLSIEVFDITGPMRAAADVGGSLKNPQVRGSLQADNLHLTSAITGSDVTNLRARGTFRGSRLNMTTLAGTTANGGTIAGSGFVDLAGLGKNRGPVIDLRLSAKRAQVVKRKGMGATVTGPIRIMSNGSGGTIAGRLQINAAEWTLGRAEAENNLPDIQIREINLPADIAPADTPGEPWRYLIDAKAKDNVKVRGMGLDSEWSADLQLRGTTDDPRIGGTASVIPRQGFYSFASTQFDLTRGQIDFDVNGPIDPRLDITATSSDVANLDVTVRVTGSGEQPTVSFQSTPSLPEEEILARLLFGGSITDLSATDAIQLGAALAALRSGGGLDPINSLRSAIGLDRLRIVAADPTLDRETAVALGKNFGRRFYTEIITDGRGYNASTVEFRVTSWLSLLASISSIGREGVSAEVSKDY</sequence>
<dbReference type="RefSeq" id="WP_160738901.1">
    <property type="nucleotide sequence ID" value="NZ_WTYQ01000002.1"/>
</dbReference>
<reference evidence="7 8" key="1">
    <citation type="submission" date="2019-12" db="EMBL/GenBank/DDBJ databases">
        <title>Genomic-based taxomic classification of the family Erythrobacteraceae.</title>
        <authorList>
            <person name="Xu L."/>
        </authorList>
    </citation>
    <scope>NUCLEOTIDE SEQUENCE [LARGE SCALE GENOMIC DNA]</scope>
    <source>
        <strain evidence="7 8">DSM 18604</strain>
    </source>
</reference>
<dbReference type="InterPro" id="IPR007452">
    <property type="entry name" value="TamB_C"/>
</dbReference>
<evidence type="ECO:0000313" key="7">
    <source>
        <dbReference type="EMBL" id="MXP25700.1"/>
    </source>
</evidence>
<feature type="transmembrane region" description="Helical" evidence="5">
    <location>
        <begin position="28"/>
        <end position="50"/>
    </location>
</feature>
<feature type="domain" description="Translocation and assembly module TamB C-terminal" evidence="6">
    <location>
        <begin position="1056"/>
        <end position="1390"/>
    </location>
</feature>
<evidence type="ECO:0000256" key="5">
    <source>
        <dbReference type="SAM" id="Phobius"/>
    </source>
</evidence>
<evidence type="ECO:0000256" key="4">
    <source>
        <dbReference type="ARBA" id="ARBA00023136"/>
    </source>
</evidence>
<comment type="caution">
    <text evidence="7">The sequence shown here is derived from an EMBL/GenBank/DDBJ whole genome shotgun (WGS) entry which is preliminary data.</text>
</comment>
<organism evidence="7 8">
    <name type="scientific">Altericroceibacterium indicum</name>
    <dbReference type="NCBI Taxonomy" id="374177"/>
    <lineage>
        <taxon>Bacteria</taxon>
        <taxon>Pseudomonadati</taxon>
        <taxon>Pseudomonadota</taxon>
        <taxon>Alphaproteobacteria</taxon>
        <taxon>Sphingomonadales</taxon>
        <taxon>Erythrobacteraceae</taxon>
        <taxon>Altericroceibacterium</taxon>
    </lineage>
</organism>
<name>A0A845A674_9SPHN</name>
<keyword evidence="4 5" id="KW-0472">Membrane</keyword>
<dbReference type="Proteomes" id="UP000460561">
    <property type="component" value="Unassembled WGS sequence"/>
</dbReference>
<keyword evidence="3 5" id="KW-1133">Transmembrane helix</keyword>
<evidence type="ECO:0000256" key="3">
    <source>
        <dbReference type="ARBA" id="ARBA00022989"/>
    </source>
</evidence>
<dbReference type="EMBL" id="WTYQ01000002">
    <property type="protein sequence ID" value="MXP25700.1"/>
    <property type="molecule type" value="Genomic_DNA"/>
</dbReference>
<dbReference type="PANTHER" id="PTHR36985:SF1">
    <property type="entry name" value="TRANSLOCATION AND ASSEMBLY MODULE SUBUNIT TAMB"/>
    <property type="match status" value="1"/>
</dbReference>
<dbReference type="GO" id="GO:0005886">
    <property type="term" value="C:plasma membrane"/>
    <property type="evidence" value="ECO:0007669"/>
    <property type="project" value="InterPro"/>
</dbReference>
<keyword evidence="2 5" id="KW-0812">Transmembrane</keyword>
<dbReference type="PANTHER" id="PTHR36985">
    <property type="entry name" value="TRANSLOCATION AND ASSEMBLY MODULE SUBUNIT TAMB"/>
    <property type="match status" value="1"/>
</dbReference>
<evidence type="ECO:0000256" key="1">
    <source>
        <dbReference type="ARBA" id="ARBA00004167"/>
    </source>
</evidence>
<evidence type="ECO:0000256" key="2">
    <source>
        <dbReference type="ARBA" id="ARBA00022692"/>
    </source>
</evidence>
<evidence type="ECO:0000259" key="6">
    <source>
        <dbReference type="Pfam" id="PF04357"/>
    </source>
</evidence>
<protein>
    <recommendedName>
        <fullName evidence="6">Translocation and assembly module TamB C-terminal domain-containing protein</fullName>
    </recommendedName>
</protein>
<gene>
    <name evidence="7" type="ORF">GRI39_06545</name>
</gene>
<proteinExistence type="predicted"/>
<dbReference type="OrthoDB" id="7784409at2"/>
<dbReference type="GO" id="GO:0009306">
    <property type="term" value="P:protein secretion"/>
    <property type="evidence" value="ECO:0007669"/>
    <property type="project" value="InterPro"/>
</dbReference>
<keyword evidence="8" id="KW-1185">Reference proteome</keyword>
<evidence type="ECO:0000313" key="8">
    <source>
        <dbReference type="Proteomes" id="UP000460561"/>
    </source>
</evidence>